<keyword evidence="2" id="KW-1185">Reference proteome</keyword>
<evidence type="ECO:0000313" key="1">
    <source>
        <dbReference type="EMBL" id="TCJ12820.1"/>
    </source>
</evidence>
<reference evidence="1 2" key="1">
    <citation type="submission" date="2019-03" db="EMBL/GenBank/DDBJ databases">
        <title>Genome sequence of Thiobacillaceae bacterium LSR1, a sulfur-oxidizing bacterium isolated from freshwater sediment.</title>
        <authorList>
            <person name="Li S."/>
        </authorList>
    </citation>
    <scope>NUCLEOTIDE SEQUENCE [LARGE SCALE GENOMIC DNA]</scope>
    <source>
        <strain evidence="1 2">LSR1</strain>
    </source>
</reference>
<dbReference type="Proteomes" id="UP000295443">
    <property type="component" value="Unassembled WGS sequence"/>
</dbReference>
<dbReference type="InterPro" id="IPR018696">
    <property type="entry name" value="DUF2195"/>
</dbReference>
<dbReference type="EMBL" id="SJZB01000042">
    <property type="protein sequence ID" value="TCJ12820.1"/>
    <property type="molecule type" value="Genomic_DNA"/>
</dbReference>
<protein>
    <submittedName>
        <fullName evidence="1">DUF2195 family protein</fullName>
    </submittedName>
</protein>
<dbReference type="RefSeq" id="WP_131447638.1">
    <property type="nucleotide sequence ID" value="NZ_SJZB01000042.1"/>
</dbReference>
<organism evidence="1 2">
    <name type="scientific">Parasulfuritortus cantonensis</name>
    <dbReference type="NCBI Taxonomy" id="2528202"/>
    <lineage>
        <taxon>Bacteria</taxon>
        <taxon>Pseudomonadati</taxon>
        <taxon>Pseudomonadota</taxon>
        <taxon>Betaproteobacteria</taxon>
        <taxon>Nitrosomonadales</taxon>
        <taxon>Thiobacillaceae</taxon>
        <taxon>Parasulfuritortus</taxon>
    </lineage>
</organism>
<accession>A0A4R1B5M7</accession>
<name>A0A4R1B5M7_9PROT</name>
<comment type="caution">
    <text evidence="1">The sequence shown here is derived from an EMBL/GenBank/DDBJ whole genome shotgun (WGS) entry which is preliminary data.</text>
</comment>
<gene>
    <name evidence="1" type="ORF">EZJ19_11310</name>
</gene>
<dbReference type="OrthoDB" id="7064840at2"/>
<proteinExistence type="predicted"/>
<evidence type="ECO:0000313" key="2">
    <source>
        <dbReference type="Proteomes" id="UP000295443"/>
    </source>
</evidence>
<dbReference type="AlphaFoldDB" id="A0A4R1B5M7"/>
<sequence length="126" mass="13684">MVAKEFELAFLCFLSSCAVAENSHYFEIDNKLFACLSTTNIKQSNEGVIPVLHFDLKIHKPIAECGCKSALGLYTVSAQMDGYRSYIIGGKIGLAESGHRYIPLSAEGALINKKRLVVGLACAQPD</sequence>
<dbReference type="Pfam" id="PF09961">
    <property type="entry name" value="DUF2195"/>
    <property type="match status" value="1"/>
</dbReference>